<keyword evidence="9" id="KW-1133">Transmembrane helix</keyword>
<evidence type="ECO:0000259" key="19">
    <source>
        <dbReference type="Pfam" id="PF00852"/>
    </source>
</evidence>
<dbReference type="FunFam" id="3.40.50.11660:FF:000002">
    <property type="entry name" value="Alpha-(1,3)-fucosyltransferase"/>
    <property type="match status" value="1"/>
</dbReference>
<feature type="signal peptide" evidence="18">
    <location>
        <begin position="1"/>
        <end position="25"/>
    </location>
</feature>
<keyword evidence="8" id="KW-0735">Signal-anchor</keyword>
<dbReference type="InterPro" id="IPR038577">
    <property type="entry name" value="GT10-like_C_sf"/>
</dbReference>
<evidence type="ECO:0000256" key="10">
    <source>
        <dbReference type="ARBA" id="ARBA00023136"/>
    </source>
</evidence>
<dbReference type="PANTHER" id="PTHR11929">
    <property type="entry name" value="ALPHA- 1,3 -FUCOSYLTRANSFERASE"/>
    <property type="match status" value="1"/>
</dbReference>
<name>A0AAJ7T1B9_PETMA</name>
<evidence type="ECO:0000256" key="3">
    <source>
        <dbReference type="ARBA" id="ARBA00008919"/>
    </source>
</evidence>
<dbReference type="PIRSF" id="PIRSF037332">
    <property type="entry name" value="Alpha1_3FUT_met"/>
    <property type="match status" value="1"/>
</dbReference>
<comment type="similarity">
    <text evidence="3 15 16">Belongs to the glycosyltransferase 10 family.</text>
</comment>
<dbReference type="GO" id="GO:0046922">
    <property type="term" value="F:peptide-O-fucosyltransferase activity"/>
    <property type="evidence" value="ECO:0007669"/>
    <property type="project" value="UniProtKB-EC"/>
</dbReference>
<evidence type="ECO:0000256" key="8">
    <source>
        <dbReference type="ARBA" id="ARBA00022968"/>
    </source>
</evidence>
<dbReference type="GeneID" id="116942024"/>
<dbReference type="KEGG" id="pmrn:116942024"/>
<protein>
    <recommendedName>
        <fullName evidence="15">GDP-fucose protein O-fucosyltransferase</fullName>
        <ecNumber evidence="15">2.4.1.-</ecNumber>
    </recommendedName>
</protein>
<evidence type="ECO:0000256" key="11">
    <source>
        <dbReference type="ARBA" id="ARBA00023157"/>
    </source>
</evidence>
<feature type="region of interest" description="Disordered" evidence="17">
    <location>
        <begin position="29"/>
        <end position="63"/>
    </location>
</feature>
<feature type="compositionally biased region" description="Basic and acidic residues" evidence="17">
    <location>
        <begin position="32"/>
        <end position="63"/>
    </location>
</feature>
<keyword evidence="21" id="KW-1185">Reference proteome</keyword>
<dbReference type="GO" id="GO:0000139">
    <property type="term" value="C:Golgi membrane"/>
    <property type="evidence" value="ECO:0007669"/>
    <property type="project" value="InterPro"/>
</dbReference>
<evidence type="ECO:0000256" key="15">
    <source>
        <dbReference type="PIRNR" id="PIRNR037332"/>
    </source>
</evidence>
<dbReference type="CTD" id="170384"/>
<sequence>MGDWAPMSSKHALVLSLAFLPLLVGQHSSCAQDHHDPQDHHNNPQDPHHNPQDPHHHHYDSQDAHAFEPNSALSSLHLDGAVQVVGTYHGPGNTDRRKNTELPLLLWWHDAIFPHFPGDSERIDCPLGSCMVTKNKKVQLYKRTKAILFYGTDFRAYEAPLPRLPHQTWALFHEESPMNNYLLSHLPAMRLFNYTATFRRTSDYPLSTQWLPSLAYLRRPAIPLAEKNRLRREEGRAAVLYLQSHCEVASDRDRYVDQLMKHIQIDSYGKCLNNRELPSERLSDTQTAITEDKECLALLAGYKFHLAFENALCGDYMTEKLWRPLHLGSVPVYWGAEDAGDWLPASPSAVLVDDFASPHDLAQFLLRLDANDTEYLQYLTFKEPDGITNGFLASTMEAREWGVNDLSKPNYLNGFECYVCNAVNEHRRAVRAHRAAPHRHAAPQPRSAKNDHLGCPEPRPGYGSLDDIPDDDLWREQWLADYWQSLDQAHALEAMILHNETDPSCLWDYIPGRLAGSAS</sequence>
<reference evidence="22" key="1">
    <citation type="submission" date="2025-08" db="UniProtKB">
        <authorList>
            <consortium name="RefSeq"/>
        </authorList>
    </citation>
    <scope>IDENTIFICATION</scope>
    <source>
        <tissue evidence="22">Sperm</tissue>
    </source>
</reference>
<keyword evidence="10 15" id="KW-0472">Membrane</keyword>
<dbReference type="EC" id="2.4.1.-" evidence="15"/>
<dbReference type="InterPro" id="IPR017176">
    <property type="entry name" value="Alpha-1_3-FUT_met"/>
</dbReference>
<evidence type="ECO:0000259" key="20">
    <source>
        <dbReference type="Pfam" id="PF17039"/>
    </source>
</evidence>
<evidence type="ECO:0000256" key="9">
    <source>
        <dbReference type="ARBA" id="ARBA00022989"/>
    </source>
</evidence>
<comment type="pathway">
    <text evidence="2">Protein modification; protein glycosylation.</text>
</comment>
<evidence type="ECO:0000256" key="7">
    <source>
        <dbReference type="ARBA" id="ARBA00022824"/>
    </source>
</evidence>
<keyword evidence="4 15" id="KW-0328">Glycosyltransferase</keyword>
<evidence type="ECO:0000256" key="6">
    <source>
        <dbReference type="ARBA" id="ARBA00022692"/>
    </source>
</evidence>
<keyword evidence="18" id="KW-0732">Signal</keyword>
<evidence type="ECO:0000256" key="4">
    <source>
        <dbReference type="ARBA" id="ARBA00022676"/>
    </source>
</evidence>
<dbReference type="Proteomes" id="UP001318040">
    <property type="component" value="Chromosome 13"/>
</dbReference>
<accession>A0AAJ7T1B9</accession>
<dbReference type="GO" id="GO:0046920">
    <property type="term" value="F:alpha-(1-&gt;3)-fucosyltransferase activity"/>
    <property type="evidence" value="ECO:0007669"/>
    <property type="project" value="UniProtKB-UniRule"/>
</dbReference>
<dbReference type="Pfam" id="PF00852">
    <property type="entry name" value="Glyco_transf_10"/>
    <property type="match status" value="1"/>
</dbReference>
<evidence type="ECO:0000256" key="2">
    <source>
        <dbReference type="ARBA" id="ARBA00004922"/>
    </source>
</evidence>
<keyword evidence="11" id="KW-1015">Disulfide bond</keyword>
<dbReference type="PANTHER" id="PTHR11929:SF198">
    <property type="entry name" value="ALPHA-(1,3)-FUCOSYLTRANSFERASE 11"/>
    <property type="match status" value="1"/>
</dbReference>
<evidence type="ECO:0000256" key="12">
    <source>
        <dbReference type="ARBA" id="ARBA00023180"/>
    </source>
</evidence>
<dbReference type="InterPro" id="IPR031481">
    <property type="entry name" value="Glyco_tran_10_N"/>
</dbReference>
<proteinExistence type="inferred from homology"/>
<gene>
    <name evidence="22" type="primary">FUT11</name>
</gene>
<keyword evidence="12" id="KW-0325">Glycoprotein</keyword>
<keyword evidence="6 16" id="KW-0812">Transmembrane</keyword>
<dbReference type="Pfam" id="PF17039">
    <property type="entry name" value="Glyco_tran_10_N"/>
    <property type="match status" value="1"/>
</dbReference>
<feature type="domain" description="Fucosyltransferase N-terminal" evidence="20">
    <location>
        <begin position="104"/>
        <end position="204"/>
    </location>
</feature>
<dbReference type="AlphaFoldDB" id="A0AAJ7T1B9"/>
<comment type="function">
    <text evidence="15">Protein O-fucosyltransferase that specifically catalyzes O-fucosylation of serine or threonine residues in EMI domains of target proteins. Attaches fucose through an O-glycosidic linkage. O-fucosylation of EMI domain-containing proteins may be required for facilitating protein folding and secretion.</text>
</comment>
<dbReference type="InterPro" id="IPR055270">
    <property type="entry name" value="Glyco_tran_10_C"/>
</dbReference>
<comment type="subcellular location">
    <subcellularLocation>
        <location evidence="1 16">Endoplasmic reticulum membrane</location>
        <topology evidence="1 16">Single-pass type II membrane protein</topology>
    </subcellularLocation>
</comment>
<evidence type="ECO:0000313" key="21">
    <source>
        <dbReference type="Proteomes" id="UP001318040"/>
    </source>
</evidence>
<evidence type="ECO:0000256" key="13">
    <source>
        <dbReference type="ARBA" id="ARBA00047273"/>
    </source>
</evidence>
<feature type="domain" description="Fucosyltransferase C-terminal" evidence="19">
    <location>
        <begin position="238"/>
        <end position="428"/>
    </location>
</feature>
<keyword evidence="7 16" id="KW-0256">Endoplasmic reticulum</keyword>
<dbReference type="RefSeq" id="XP_032809442.1">
    <property type="nucleotide sequence ID" value="XM_032953551.1"/>
</dbReference>
<evidence type="ECO:0000256" key="17">
    <source>
        <dbReference type="SAM" id="MobiDB-lite"/>
    </source>
</evidence>
<evidence type="ECO:0000256" key="18">
    <source>
        <dbReference type="SAM" id="SignalP"/>
    </source>
</evidence>
<evidence type="ECO:0000256" key="1">
    <source>
        <dbReference type="ARBA" id="ARBA00004648"/>
    </source>
</evidence>
<dbReference type="InterPro" id="IPR001503">
    <property type="entry name" value="Glyco_trans_10"/>
</dbReference>
<evidence type="ECO:0000256" key="5">
    <source>
        <dbReference type="ARBA" id="ARBA00022679"/>
    </source>
</evidence>
<evidence type="ECO:0000313" key="22">
    <source>
        <dbReference type="RefSeq" id="XP_032809442.1"/>
    </source>
</evidence>
<evidence type="ECO:0000256" key="14">
    <source>
        <dbReference type="ARBA" id="ARBA00048647"/>
    </source>
</evidence>
<feature type="chain" id="PRO_5042547963" description="GDP-fucose protein O-fucosyltransferase" evidence="18">
    <location>
        <begin position="26"/>
        <end position="519"/>
    </location>
</feature>
<organism evidence="21 22">
    <name type="scientific">Petromyzon marinus</name>
    <name type="common">Sea lamprey</name>
    <dbReference type="NCBI Taxonomy" id="7757"/>
    <lineage>
        <taxon>Eukaryota</taxon>
        <taxon>Metazoa</taxon>
        <taxon>Chordata</taxon>
        <taxon>Craniata</taxon>
        <taxon>Vertebrata</taxon>
        <taxon>Cyclostomata</taxon>
        <taxon>Hyperoartia</taxon>
        <taxon>Petromyzontiformes</taxon>
        <taxon>Petromyzontidae</taxon>
        <taxon>Petromyzon</taxon>
    </lineage>
</organism>
<dbReference type="Gene3D" id="3.40.50.11660">
    <property type="entry name" value="Glycosyl transferase family 10, C-terminal domain"/>
    <property type="match status" value="1"/>
</dbReference>
<feature type="region of interest" description="Disordered" evidence="17">
    <location>
        <begin position="434"/>
        <end position="462"/>
    </location>
</feature>
<evidence type="ECO:0000256" key="16">
    <source>
        <dbReference type="RuleBase" id="RU003832"/>
    </source>
</evidence>
<keyword evidence="5 15" id="KW-0808">Transferase</keyword>
<dbReference type="GO" id="GO:0005789">
    <property type="term" value="C:endoplasmic reticulum membrane"/>
    <property type="evidence" value="ECO:0007669"/>
    <property type="project" value="UniProtKB-SubCell"/>
</dbReference>
<comment type="catalytic activity">
    <reaction evidence="14">
        <text>L-seryl-[protein] + GDP-beta-L-fucose = 3-O-(alpha-L-fucosyl)-L-seryl-[protein] + GDP + H(+)</text>
        <dbReference type="Rhea" id="RHEA:63644"/>
        <dbReference type="Rhea" id="RHEA-COMP:9863"/>
        <dbReference type="Rhea" id="RHEA-COMP:17914"/>
        <dbReference type="ChEBI" id="CHEBI:15378"/>
        <dbReference type="ChEBI" id="CHEBI:29999"/>
        <dbReference type="ChEBI" id="CHEBI:57273"/>
        <dbReference type="ChEBI" id="CHEBI:58189"/>
        <dbReference type="ChEBI" id="CHEBI:189632"/>
        <dbReference type="EC" id="2.4.1.221"/>
    </reaction>
    <physiologicalReaction direction="left-to-right" evidence="14">
        <dbReference type="Rhea" id="RHEA:63645"/>
    </physiologicalReaction>
</comment>
<dbReference type="SUPFAM" id="SSF53756">
    <property type="entry name" value="UDP-Glycosyltransferase/glycogen phosphorylase"/>
    <property type="match status" value="1"/>
</dbReference>
<comment type="catalytic activity">
    <reaction evidence="13">
        <text>L-threonyl-[protein] + GDP-beta-L-fucose = 3-O-(alpha-L-fucosyl)-L-threonyl-[protein] + GDP + H(+)</text>
        <dbReference type="Rhea" id="RHEA:70491"/>
        <dbReference type="Rhea" id="RHEA-COMP:11060"/>
        <dbReference type="Rhea" id="RHEA-COMP:17915"/>
        <dbReference type="ChEBI" id="CHEBI:15378"/>
        <dbReference type="ChEBI" id="CHEBI:30013"/>
        <dbReference type="ChEBI" id="CHEBI:57273"/>
        <dbReference type="ChEBI" id="CHEBI:58189"/>
        <dbReference type="ChEBI" id="CHEBI:189631"/>
        <dbReference type="EC" id="2.4.1.221"/>
    </reaction>
    <physiologicalReaction direction="left-to-right" evidence="13">
        <dbReference type="Rhea" id="RHEA:70492"/>
    </physiologicalReaction>
</comment>